<accession>A0A3N4KYZ7</accession>
<keyword evidence="4 9" id="KW-0479">Metal-binding</keyword>
<dbReference type="GO" id="GO:0000329">
    <property type="term" value="C:fungal-type vacuole membrane"/>
    <property type="evidence" value="ECO:0007669"/>
    <property type="project" value="TreeGrafter"/>
</dbReference>
<comment type="similarity">
    <text evidence="1 10">Belongs to the alkaline phosphatase family.</text>
</comment>
<evidence type="ECO:0000256" key="6">
    <source>
        <dbReference type="ARBA" id="ARBA00022833"/>
    </source>
</evidence>
<keyword evidence="3" id="KW-0597">Phosphoprotein</keyword>
<evidence type="ECO:0000256" key="3">
    <source>
        <dbReference type="ARBA" id="ARBA00022553"/>
    </source>
</evidence>
<evidence type="ECO:0000256" key="11">
    <source>
        <dbReference type="RuleBase" id="RU003947"/>
    </source>
</evidence>
<dbReference type="AlphaFoldDB" id="A0A3N4KYZ7"/>
<feature type="binding site" evidence="9">
    <location>
        <position position="91"/>
    </location>
    <ligand>
        <name>Mg(2+)</name>
        <dbReference type="ChEBI" id="CHEBI:18420"/>
    </ligand>
</feature>
<name>A0A3N4KYZ7_9PEZI</name>
<evidence type="ECO:0000256" key="7">
    <source>
        <dbReference type="ARBA" id="ARBA00022842"/>
    </source>
</evidence>
<feature type="binding site" evidence="9">
    <location>
        <position position="231"/>
    </location>
    <ligand>
        <name>Zn(2+)</name>
        <dbReference type="ChEBI" id="CHEBI:29105"/>
        <label>2</label>
    </ligand>
</feature>
<evidence type="ECO:0000313" key="13">
    <source>
        <dbReference type="Proteomes" id="UP000277580"/>
    </source>
</evidence>
<evidence type="ECO:0000256" key="8">
    <source>
        <dbReference type="PIRSR" id="PIRSR601952-1"/>
    </source>
</evidence>
<dbReference type="Gene3D" id="1.10.60.40">
    <property type="match status" value="1"/>
</dbReference>
<evidence type="ECO:0000256" key="10">
    <source>
        <dbReference type="RuleBase" id="RU003946"/>
    </source>
</evidence>
<evidence type="ECO:0000313" key="12">
    <source>
        <dbReference type="EMBL" id="RPB15766.1"/>
    </source>
</evidence>
<sequence length="457" mass="50522">MARDWMHWNNNATVDLPIDRMMIGQVRTRSSDSYVPDSASTATAYSCGIKVYNGAIGIDDDVEPCGTVLEAAKAQGYKTGLVATSRITHATPASYVAHVYDRDLESNIALQEIGVGHPLGSVVDVIMGGGRCFFTPQNTTGSCRDDDIDALELARQRGYTVFGDRATFEEDVKLPYLGLFTQDHMSYDIDRDPAVEPSLTEMALKGINDLYKATKKSKKGFFIMVEASRIDHAGHANDATGHLHDILEYNRAMDAMREWIDEHDDSETVLISTADHECGGLTLGYELDGAPDYWFAPEHFASSHGSSGKYATLWKNYKSNDTSDATQYLKKSIYAPYGIMDPSEEEITQGLALQSSTSNFGRFLALAFSKRLKVHWATGGHTGVDVTLYGHGLNHEKLAGQRDNTEIAHFAAEQLGLDLEPITEKLRADREFVEKLVKKQPGDAARLKGRDLTHHHH</sequence>
<dbReference type="GO" id="GO:0046872">
    <property type="term" value="F:metal ion binding"/>
    <property type="evidence" value="ECO:0007669"/>
    <property type="project" value="UniProtKB-KW"/>
</dbReference>
<dbReference type="CDD" id="cd16012">
    <property type="entry name" value="ALP"/>
    <property type="match status" value="1"/>
</dbReference>
<evidence type="ECO:0000256" key="9">
    <source>
        <dbReference type="PIRSR" id="PIRSR601952-2"/>
    </source>
</evidence>
<dbReference type="PANTHER" id="PTHR11596">
    <property type="entry name" value="ALKALINE PHOSPHATASE"/>
    <property type="match status" value="1"/>
</dbReference>
<dbReference type="Pfam" id="PF00245">
    <property type="entry name" value="Alk_phosphatase"/>
    <property type="match status" value="1"/>
</dbReference>
<dbReference type="EMBL" id="ML119111">
    <property type="protein sequence ID" value="RPB15766.1"/>
    <property type="molecule type" value="Genomic_DNA"/>
</dbReference>
<keyword evidence="5 11" id="KW-0378">Hydrolase</keyword>
<feature type="binding site" evidence="9">
    <location>
        <position position="226"/>
    </location>
    <ligand>
        <name>Mg(2+)</name>
        <dbReference type="ChEBI" id="CHEBI:18420"/>
    </ligand>
</feature>
<evidence type="ECO:0000256" key="1">
    <source>
        <dbReference type="ARBA" id="ARBA00005984"/>
    </source>
</evidence>
<comment type="cofactor">
    <cofactor evidence="9">
        <name>Zn(2+)</name>
        <dbReference type="ChEBI" id="CHEBI:29105"/>
    </cofactor>
    <text evidence="9">Binds 2 Zn(2+) ions.</text>
</comment>
<keyword evidence="7 9" id="KW-0460">Magnesium</keyword>
<dbReference type="SUPFAM" id="SSF53649">
    <property type="entry name" value="Alkaline phosphatase-like"/>
    <property type="match status" value="1"/>
</dbReference>
<gene>
    <name evidence="12" type="ORF">P167DRAFT_551728</name>
</gene>
<feature type="binding site" evidence="9">
    <location>
        <position position="235"/>
    </location>
    <ligand>
        <name>Zn(2+)</name>
        <dbReference type="ChEBI" id="CHEBI:29105"/>
        <label>2</label>
    </ligand>
</feature>
<protein>
    <recommendedName>
        <fullName evidence="2 11">Alkaline phosphatase</fullName>
        <ecNumber evidence="2 11">3.1.3.1</ecNumber>
    </recommendedName>
</protein>
<dbReference type="STRING" id="1392247.A0A3N4KYZ7"/>
<dbReference type="InterPro" id="IPR001952">
    <property type="entry name" value="Alkaline_phosphatase"/>
</dbReference>
<dbReference type="SMART" id="SM00098">
    <property type="entry name" value="alkPPc"/>
    <property type="match status" value="1"/>
</dbReference>
<evidence type="ECO:0000256" key="4">
    <source>
        <dbReference type="ARBA" id="ARBA00022723"/>
    </source>
</evidence>
<evidence type="ECO:0000256" key="5">
    <source>
        <dbReference type="ARBA" id="ARBA00022801"/>
    </source>
</evidence>
<feature type="binding site" evidence="9">
    <location>
        <position position="89"/>
    </location>
    <ligand>
        <name>Mg(2+)</name>
        <dbReference type="ChEBI" id="CHEBI:18420"/>
    </ligand>
</feature>
<evidence type="ECO:0000256" key="2">
    <source>
        <dbReference type="ARBA" id="ARBA00012647"/>
    </source>
</evidence>
<dbReference type="PROSITE" id="PS00123">
    <property type="entry name" value="ALKALINE_PHOSPHATASE"/>
    <property type="match status" value="1"/>
</dbReference>
<dbReference type="Gene3D" id="3.40.720.10">
    <property type="entry name" value="Alkaline Phosphatase, subunit A"/>
    <property type="match status" value="1"/>
</dbReference>
<dbReference type="InterPro" id="IPR018299">
    <property type="entry name" value="Alkaline_phosphatase_AS"/>
</dbReference>
<keyword evidence="13" id="KW-1185">Reference proteome</keyword>
<dbReference type="InParanoid" id="A0A3N4KYZ7"/>
<reference evidence="12 13" key="1">
    <citation type="journal article" date="2018" name="Nat. Ecol. Evol.">
        <title>Pezizomycetes genomes reveal the molecular basis of ectomycorrhizal truffle lifestyle.</title>
        <authorList>
            <person name="Murat C."/>
            <person name="Payen T."/>
            <person name="Noel B."/>
            <person name="Kuo A."/>
            <person name="Morin E."/>
            <person name="Chen J."/>
            <person name="Kohler A."/>
            <person name="Krizsan K."/>
            <person name="Balestrini R."/>
            <person name="Da Silva C."/>
            <person name="Montanini B."/>
            <person name="Hainaut M."/>
            <person name="Levati E."/>
            <person name="Barry K.W."/>
            <person name="Belfiori B."/>
            <person name="Cichocki N."/>
            <person name="Clum A."/>
            <person name="Dockter R.B."/>
            <person name="Fauchery L."/>
            <person name="Guy J."/>
            <person name="Iotti M."/>
            <person name="Le Tacon F."/>
            <person name="Lindquist E.A."/>
            <person name="Lipzen A."/>
            <person name="Malagnac F."/>
            <person name="Mello A."/>
            <person name="Molinier V."/>
            <person name="Miyauchi S."/>
            <person name="Poulain J."/>
            <person name="Riccioni C."/>
            <person name="Rubini A."/>
            <person name="Sitrit Y."/>
            <person name="Splivallo R."/>
            <person name="Traeger S."/>
            <person name="Wang M."/>
            <person name="Zifcakova L."/>
            <person name="Wipf D."/>
            <person name="Zambonelli A."/>
            <person name="Paolocci F."/>
            <person name="Nowrousian M."/>
            <person name="Ottonello S."/>
            <person name="Baldrian P."/>
            <person name="Spatafora J.W."/>
            <person name="Henrissat B."/>
            <person name="Nagy L.G."/>
            <person name="Aury J.M."/>
            <person name="Wincker P."/>
            <person name="Grigoriev I.V."/>
            <person name="Bonfante P."/>
            <person name="Martin F.M."/>
        </authorList>
    </citation>
    <scope>NUCLEOTIDE SEQUENCE [LARGE SCALE GENOMIC DNA]</scope>
    <source>
        <strain evidence="12 13">CCBAS932</strain>
    </source>
</reference>
<feature type="binding site" evidence="9">
    <location>
        <position position="381"/>
    </location>
    <ligand>
        <name>Zn(2+)</name>
        <dbReference type="ChEBI" id="CHEBI:29105"/>
        <label>2</label>
    </ligand>
</feature>
<proteinExistence type="inferred from homology"/>
<keyword evidence="6 9" id="KW-0862">Zinc</keyword>
<feature type="binding site" evidence="9">
    <location>
        <position position="276"/>
    </location>
    <ligand>
        <name>Zn(2+)</name>
        <dbReference type="ChEBI" id="CHEBI:29105"/>
        <label>2</label>
    </ligand>
</feature>
<dbReference type="Proteomes" id="UP000277580">
    <property type="component" value="Unassembled WGS sequence"/>
</dbReference>
<feature type="active site" description="Phosphoserine intermediate" evidence="8">
    <location>
        <position position="38"/>
    </location>
</feature>
<dbReference type="InterPro" id="IPR017850">
    <property type="entry name" value="Alkaline_phosphatase_core_sf"/>
</dbReference>
<dbReference type="PANTHER" id="PTHR11596:SF5">
    <property type="entry name" value="ALKALINE PHOSPHATASE"/>
    <property type="match status" value="1"/>
</dbReference>
<organism evidence="12 13">
    <name type="scientific">Morchella conica CCBAS932</name>
    <dbReference type="NCBI Taxonomy" id="1392247"/>
    <lineage>
        <taxon>Eukaryota</taxon>
        <taxon>Fungi</taxon>
        <taxon>Dikarya</taxon>
        <taxon>Ascomycota</taxon>
        <taxon>Pezizomycotina</taxon>
        <taxon>Pezizomycetes</taxon>
        <taxon>Pezizales</taxon>
        <taxon>Morchellaceae</taxon>
        <taxon>Morchella</taxon>
    </lineage>
</organism>
<feature type="binding site" evidence="9">
    <location>
        <position position="275"/>
    </location>
    <ligand>
        <name>Zn(2+)</name>
        <dbReference type="ChEBI" id="CHEBI:29105"/>
        <label>2</label>
    </ligand>
</feature>
<dbReference type="OrthoDB" id="7392499at2759"/>
<dbReference type="GO" id="GO:0004035">
    <property type="term" value="F:alkaline phosphatase activity"/>
    <property type="evidence" value="ECO:0007669"/>
    <property type="project" value="UniProtKB-EC"/>
</dbReference>
<comment type="cofactor">
    <cofactor evidence="9">
        <name>Mg(2+)</name>
        <dbReference type="ChEBI" id="CHEBI:18420"/>
    </cofactor>
    <text evidence="9">Binds 1 Mg(2+) ion.</text>
</comment>
<comment type="catalytic activity">
    <reaction evidence="11">
        <text>a phosphate monoester + H2O = an alcohol + phosphate</text>
        <dbReference type="Rhea" id="RHEA:15017"/>
        <dbReference type="ChEBI" id="CHEBI:15377"/>
        <dbReference type="ChEBI" id="CHEBI:30879"/>
        <dbReference type="ChEBI" id="CHEBI:43474"/>
        <dbReference type="ChEBI" id="CHEBI:67140"/>
        <dbReference type="EC" id="3.1.3.1"/>
    </reaction>
</comment>
<dbReference type="EC" id="3.1.3.1" evidence="2 11"/>
<dbReference type="PRINTS" id="PR00113">
    <property type="entry name" value="ALKPHPHTASE"/>
</dbReference>